<feature type="compositionally biased region" description="Low complexity" evidence="4">
    <location>
        <begin position="94"/>
        <end position="146"/>
    </location>
</feature>
<dbReference type="SUPFAM" id="SSF56112">
    <property type="entry name" value="Protein kinase-like (PK-like)"/>
    <property type="match status" value="1"/>
</dbReference>
<evidence type="ECO:0000313" key="6">
    <source>
        <dbReference type="EMBL" id="CDJ54133.1"/>
    </source>
</evidence>
<dbReference type="InterPro" id="IPR036940">
    <property type="entry name" value="PI3/4_kinase_cat_sf"/>
</dbReference>
<dbReference type="Proteomes" id="UP000030750">
    <property type="component" value="Unassembled WGS sequence"/>
</dbReference>
<reference evidence="6" key="2">
    <citation type="submission" date="2013-10" db="EMBL/GenBank/DDBJ databases">
        <authorList>
            <person name="Aslett M."/>
        </authorList>
    </citation>
    <scope>NUCLEOTIDE SEQUENCE [LARGE SCALE GENOMIC DNA]</scope>
    <source>
        <strain evidence="6">Houghton</strain>
    </source>
</reference>
<feature type="compositionally biased region" description="Low complexity" evidence="4">
    <location>
        <begin position="1095"/>
        <end position="1115"/>
    </location>
</feature>
<feature type="compositionally biased region" description="Low complexity" evidence="4">
    <location>
        <begin position="812"/>
        <end position="850"/>
    </location>
</feature>
<feature type="coiled-coil region" evidence="3">
    <location>
        <begin position="964"/>
        <end position="991"/>
    </location>
</feature>
<evidence type="ECO:0000256" key="3">
    <source>
        <dbReference type="SAM" id="Coils"/>
    </source>
</evidence>
<sequence length="1982" mass="206388">MQHDSSKQKSRHAEAASSRCSGSIPRPAAAAAAAGAGGNCSQTATTQAEAAEPTATAAAAAGREPYSSTLSTAPASPRLGKPASPENEAPLLNSSSSSSSSSSSNRSGSSSGSSSSSSSNRSGSSSGSSSSSSSSSSSKLVGNSNSRLLSSTNTCRVPILLKGDADCFVAVNVGGLVGVPFIQQQQDGASCCSPDVTGDQESAKFLVSATLFVDGNRVAPPCLLLPPTQQQHQQGQQQQQKWAACSEEVQHSTAFASGKQQLELWPRPCLHSLIGYSSCSADPAPAAAPATAVDPDADARLMQCSGRRDADTATKEGGQTAADTGTDITATAADAAAAAEPSCRSPPGQANKEAVGKVAGRRNGSSNSSSNSNRNSMRCCCSGGRCSCMYCGINYVSLQQLLRLPVKVSALPLNALLLFGVYVHDGLAAAAAATAAAAEVTATGDGWRLFGIALMPLHDAAACVKQGRQLLPIHLLQHYLPLLPLTSRSSRSTKQEQCCLQQQQALAALRDSTLPLSLQRLQCSAPVSGTTATATSDAAGATDAAAAEPFGWTEESVLSLLCSPSGRAAAEQQHQKKQQQQQSLLERVEIEAAAVRCCRLLHMLQSGVVPPAAETLDAAAQQRLQEQLQQHLLLLQQLAQADYEEVWRQIAAAAPPGTAAGAAAATTAATPITAAPAAATGAAAAAPVRVPFGGFLYVEAPSYGLPVLHGELRLLRSSAAAPFGSGGAGLQQQRQPPLLLQQPVGVSSKMPLPFLHPPRIHKTHAVPPVAPAEAAKLLLQQQQQQQQEELLQKRQQQRAEHMQQQLSQLKQTETAAAARPPTSSSSSSATTGMETAPSETATPAAAAAVTPSPRNWLSRSWGIAPLVPVTAAPAPASAPAGAEGSEAKHDSAVAESRDGPDQRQARTADAATAAAATGSTPTGHDSSENNSAAIAADPAAAAASGASEGPTIGSCALELGAGGVADEEGALQQQQQQLEQQQQQYNWKQLLRNPSVAERLQRRLLLHDASWGVTHPAAARAVQAPLHSSASATAGQLPPAAVTRAFQRSFLGGGFSGAASREERALLWAYRHHLMRMPFALPRLLQIVDWNSSTSSSSGTSSSPQQQEQQRQQQQEALDLLQDVDASLLSVEDILGLLLFSTEVEPAAAAAAAGGSGHATAAASNAEGFPGSGSSSSSIAAAVHAKVKMLAAQGIDAAPAEEVLFFMQQLVQLIRSEATAAVAAAVAVAAHVGVVDAVGFPPFLLLLFSLQSADPAAADPVVPHIPVANSPAALGAAVAVSQDGPACVLQRGSSVCCFNSPQRSKSAPGADFVLAAAVWEGTFRQRRRRLYTSASADQRQHHHHQGHEQQEDLLPLHPRVRQQAEMADKILRLLERQRLCRDGFQSLFPLVDQYEGTDLPQVQQQQQQLLLQNAEGSLEGEALATDGGVTQTQAAAAVDAATTAAETAELEGAPAAVDAGPAVGGAAGAAAAAATDGDVAASGGVSLVQSLLHACMNEPSSAADAQATADAAAAAAAEFGIPLPFDSSSVLLHIVAEDCYVMKSSQYPLVIKALIYEQQQQQQQQQGVLRLQRFLYKADDDLRQDVLMLQLIGYMDRVLRLYGLDLKLTPYKASTAVELSMLRGVDLCLQVVAFSASDGLIEFLEGCVSFAQVKRENKSLLSYLESLSSSSNGSNNSAEELKRNFLASCAGYCVATYLLGVGDRHLDNLLLKSDGKMLHIDFGFILGEDPKPFAPPMKICREMMEVLGSVQSAEFSYFLHLCCLCFKYLRMHAHPICLLLECMATSSLKDIAKNLVRIPDKQEQHLLQQQQQQQLRVNGAYSPPGGEGGAAVVVPAGATADLSTAGAAALQQQEQQQQTGRSALPGGSHNADYKNDTSLATAAVSWPPGMAGTATTACGSPPHAAPTTTTNSTSTTNNNSSSCSNGGGRVVCLAMERVKKRFLLDYSDEEAEAALISIIINSAGSLFPAVVDRLHEWALYWK</sequence>
<feature type="compositionally biased region" description="Basic and acidic residues" evidence="4">
    <location>
        <begin position="885"/>
        <end position="906"/>
    </location>
</feature>
<dbReference type="EMBL" id="HG713797">
    <property type="protein sequence ID" value="CDJ54133.1"/>
    <property type="molecule type" value="Genomic_DNA"/>
</dbReference>
<feature type="compositionally biased region" description="Low complexity" evidence="4">
    <location>
        <begin position="1845"/>
        <end position="1858"/>
    </location>
</feature>
<accession>U6LXY8</accession>
<feature type="region of interest" description="Disordered" evidence="4">
    <location>
        <begin position="1333"/>
        <end position="1354"/>
    </location>
</feature>
<keyword evidence="1" id="KW-0808">Transferase</keyword>
<reference evidence="6" key="1">
    <citation type="submission" date="2013-10" db="EMBL/GenBank/DDBJ databases">
        <title>Genomic analysis of the causative agents of coccidiosis in chickens.</title>
        <authorList>
            <person name="Reid A.J."/>
            <person name="Blake D."/>
            <person name="Billington K."/>
            <person name="Browne H."/>
            <person name="Dunn M."/>
            <person name="Hung S."/>
            <person name="Kawahara F."/>
            <person name="Miranda-Saavedra D."/>
            <person name="Mourier T."/>
            <person name="Nagra H."/>
            <person name="Otto T.D."/>
            <person name="Rawlings N."/>
            <person name="Sanchez A."/>
            <person name="Sanders M."/>
            <person name="Subramaniam C."/>
            <person name="Tay Y."/>
            <person name="Dear P."/>
            <person name="Doerig C."/>
            <person name="Gruber A."/>
            <person name="Parkinson J."/>
            <person name="Shirley M."/>
            <person name="Wan K.L."/>
            <person name="Berriman M."/>
            <person name="Tomley F."/>
            <person name="Pain A."/>
        </authorList>
    </citation>
    <scope>NUCLEOTIDE SEQUENCE [LARGE SCALE GENOMIC DNA]</scope>
    <source>
        <strain evidence="6">Houghton</strain>
    </source>
</reference>
<feature type="compositionally biased region" description="Low complexity" evidence="4">
    <location>
        <begin position="907"/>
        <end position="916"/>
    </location>
</feature>
<dbReference type="InterPro" id="IPR011009">
    <property type="entry name" value="Kinase-like_dom_sf"/>
</dbReference>
<feature type="region of interest" description="Disordered" evidence="4">
    <location>
        <begin position="1845"/>
        <end position="1874"/>
    </location>
</feature>
<dbReference type="Gene3D" id="1.10.1070.11">
    <property type="entry name" value="Phosphatidylinositol 3-/4-kinase, catalytic domain"/>
    <property type="match status" value="1"/>
</dbReference>
<protein>
    <submittedName>
        <fullName evidence="6">Phosphatidylinositol 3-kinase, putative</fullName>
    </submittedName>
</protein>
<dbReference type="GO" id="GO:0034272">
    <property type="term" value="C:phosphatidylinositol 3-kinase complex, class III, type II"/>
    <property type="evidence" value="ECO:0007669"/>
    <property type="project" value="TreeGrafter"/>
</dbReference>
<dbReference type="InterPro" id="IPR000403">
    <property type="entry name" value="PI3/4_kinase_cat_dom"/>
</dbReference>
<dbReference type="InterPro" id="IPR035892">
    <property type="entry name" value="C2_domain_sf"/>
</dbReference>
<evidence type="ECO:0000313" key="7">
    <source>
        <dbReference type="Proteomes" id="UP000030750"/>
    </source>
</evidence>
<feature type="compositionally biased region" description="Low complexity" evidence="4">
    <location>
        <begin position="42"/>
        <end position="61"/>
    </location>
</feature>
<feature type="compositionally biased region" description="Low complexity" evidence="4">
    <location>
        <begin position="873"/>
        <end position="884"/>
    </location>
</feature>
<evidence type="ECO:0000256" key="4">
    <source>
        <dbReference type="SAM" id="MobiDB-lite"/>
    </source>
</evidence>
<dbReference type="GO" id="GO:0034271">
    <property type="term" value="C:phosphatidylinositol 3-kinase complex, class III, type I"/>
    <property type="evidence" value="ECO:0007669"/>
    <property type="project" value="TreeGrafter"/>
</dbReference>
<dbReference type="Gene3D" id="3.30.1010.10">
    <property type="entry name" value="Phosphatidylinositol 3-kinase Catalytic Subunit, Chain A, domain 4"/>
    <property type="match status" value="1"/>
</dbReference>
<dbReference type="SMART" id="SM00146">
    <property type="entry name" value="PI3Kc"/>
    <property type="match status" value="1"/>
</dbReference>
<dbReference type="InterPro" id="IPR042236">
    <property type="entry name" value="PI3K_accessory_sf"/>
</dbReference>
<feature type="region of interest" description="Disordered" evidence="4">
    <location>
        <begin position="307"/>
        <end position="326"/>
    </location>
</feature>
<dbReference type="PROSITE" id="PS00916">
    <property type="entry name" value="PI3_4_KINASE_2"/>
    <property type="match status" value="1"/>
</dbReference>
<gene>
    <name evidence="6" type="ORF">EBH_0024390</name>
</gene>
<dbReference type="GO" id="GO:0005768">
    <property type="term" value="C:endosome"/>
    <property type="evidence" value="ECO:0007669"/>
    <property type="project" value="TreeGrafter"/>
</dbReference>
<dbReference type="OrthoDB" id="347479at2759"/>
<dbReference type="GO" id="GO:0000045">
    <property type="term" value="P:autophagosome assembly"/>
    <property type="evidence" value="ECO:0007669"/>
    <property type="project" value="TreeGrafter"/>
</dbReference>
<dbReference type="GO" id="GO:0016303">
    <property type="term" value="F:1-phosphatidylinositol-3-kinase activity"/>
    <property type="evidence" value="ECO:0007669"/>
    <property type="project" value="TreeGrafter"/>
</dbReference>
<dbReference type="PANTHER" id="PTHR10048:SF7">
    <property type="entry name" value="PHOSPHATIDYLINOSITOL 3-KINASE CATALYTIC SUBUNIT TYPE 3"/>
    <property type="match status" value="1"/>
</dbReference>
<feature type="compositionally biased region" description="Basic and acidic residues" evidence="4">
    <location>
        <begin position="1"/>
        <end position="14"/>
    </location>
</feature>
<evidence type="ECO:0000256" key="2">
    <source>
        <dbReference type="ARBA" id="ARBA00022777"/>
    </source>
</evidence>
<dbReference type="InterPro" id="IPR016024">
    <property type="entry name" value="ARM-type_fold"/>
</dbReference>
<feature type="region of interest" description="Disordered" evidence="4">
    <location>
        <begin position="873"/>
        <end position="930"/>
    </location>
</feature>
<feature type="compositionally biased region" description="Low complexity" evidence="4">
    <location>
        <begin position="361"/>
        <end position="376"/>
    </location>
</feature>
<dbReference type="GO" id="GO:0005777">
    <property type="term" value="C:peroxisome"/>
    <property type="evidence" value="ECO:0007669"/>
    <property type="project" value="TreeGrafter"/>
</dbReference>
<dbReference type="InterPro" id="IPR015433">
    <property type="entry name" value="PI3/4_kinase"/>
</dbReference>
<keyword evidence="7" id="KW-1185">Reference proteome</keyword>
<feature type="region of interest" description="Disordered" evidence="4">
    <location>
        <begin position="336"/>
        <end position="376"/>
    </location>
</feature>
<feature type="compositionally biased region" description="Low complexity" evidence="4">
    <location>
        <begin position="1907"/>
        <end position="1924"/>
    </location>
</feature>
<dbReference type="Pfam" id="PF00454">
    <property type="entry name" value="PI3_PI4_kinase"/>
    <property type="match status" value="1"/>
</dbReference>
<feature type="region of interest" description="Disordered" evidence="4">
    <location>
        <begin position="1"/>
        <end position="146"/>
    </location>
</feature>
<dbReference type="GO" id="GO:0000407">
    <property type="term" value="C:phagophore assembly site"/>
    <property type="evidence" value="ECO:0007669"/>
    <property type="project" value="TreeGrafter"/>
</dbReference>
<dbReference type="GO" id="GO:0048015">
    <property type="term" value="P:phosphatidylinositol-mediated signaling"/>
    <property type="evidence" value="ECO:0007669"/>
    <property type="project" value="TreeGrafter"/>
</dbReference>
<feature type="region of interest" description="Disordered" evidence="4">
    <location>
        <begin position="789"/>
        <end position="850"/>
    </location>
</feature>
<feature type="compositionally biased region" description="Polar residues" evidence="4">
    <location>
        <begin position="917"/>
        <end position="930"/>
    </location>
</feature>
<feature type="domain" description="PI3K/PI4K catalytic" evidence="5">
    <location>
        <begin position="1535"/>
        <end position="1829"/>
    </location>
</feature>
<keyword evidence="2 6" id="KW-0418">Kinase</keyword>
<dbReference type="SUPFAM" id="SSF48371">
    <property type="entry name" value="ARM repeat"/>
    <property type="match status" value="1"/>
</dbReference>
<dbReference type="PROSITE" id="PS50290">
    <property type="entry name" value="PI3_4_KINASE_3"/>
    <property type="match status" value="1"/>
</dbReference>
<dbReference type="PANTHER" id="PTHR10048">
    <property type="entry name" value="PHOSPHATIDYLINOSITOL KINASE"/>
    <property type="match status" value="1"/>
</dbReference>
<organism evidence="6 7">
    <name type="scientific">Eimeria brunetti</name>
    <dbReference type="NCBI Taxonomy" id="51314"/>
    <lineage>
        <taxon>Eukaryota</taxon>
        <taxon>Sar</taxon>
        <taxon>Alveolata</taxon>
        <taxon>Apicomplexa</taxon>
        <taxon>Conoidasida</taxon>
        <taxon>Coccidia</taxon>
        <taxon>Eucoccidiorida</taxon>
        <taxon>Eimeriorina</taxon>
        <taxon>Eimeriidae</taxon>
        <taxon>Eimeria</taxon>
    </lineage>
</organism>
<feature type="region of interest" description="Disordered" evidence="4">
    <location>
        <begin position="1095"/>
        <end position="1116"/>
    </location>
</feature>
<dbReference type="GO" id="GO:0006897">
    <property type="term" value="P:endocytosis"/>
    <property type="evidence" value="ECO:0007669"/>
    <property type="project" value="TreeGrafter"/>
</dbReference>
<dbReference type="InterPro" id="IPR018936">
    <property type="entry name" value="PI3/4_kinase_CS"/>
</dbReference>
<evidence type="ECO:0000259" key="5">
    <source>
        <dbReference type="PROSITE" id="PS50290"/>
    </source>
</evidence>
<feature type="region of interest" description="Disordered" evidence="4">
    <location>
        <begin position="1893"/>
        <end position="1926"/>
    </location>
</feature>
<dbReference type="VEuPathDB" id="ToxoDB:EBH_0024390"/>
<dbReference type="Gene3D" id="1.25.40.70">
    <property type="entry name" value="Phosphatidylinositol 3-kinase, accessory domain (PIK)"/>
    <property type="match status" value="1"/>
</dbReference>
<name>U6LXY8_9EIME</name>
<evidence type="ECO:0000256" key="1">
    <source>
        <dbReference type="ARBA" id="ARBA00022679"/>
    </source>
</evidence>
<dbReference type="SUPFAM" id="SSF49562">
    <property type="entry name" value="C2 domain (Calcium/lipid-binding domain, CaLB)"/>
    <property type="match status" value="1"/>
</dbReference>
<proteinExistence type="predicted"/>
<keyword evidence="3" id="KW-0175">Coiled coil</keyword>